<evidence type="ECO:0000256" key="1">
    <source>
        <dbReference type="SAM" id="MobiDB-lite"/>
    </source>
</evidence>
<evidence type="ECO:0000313" key="3">
    <source>
        <dbReference type="Proteomes" id="UP000696280"/>
    </source>
</evidence>
<feature type="compositionally biased region" description="Basic and acidic residues" evidence="1">
    <location>
        <begin position="573"/>
        <end position="583"/>
    </location>
</feature>
<sequence>MSQPPRKAVSSPSGKYHRSTTQDPRGAGTNTTYTSSTAQASSSGEQGNANTNASTSIQNQANTPTTIEHKRAFLQFLASTPIETQANHWRANTPTTIEEKRAFMQFLAQETAQGRGIVGQYYWILDYRAKEWEFNRRPPSSSELKRLRGMGRLTGSGFIDPPRTTPQRPANSPRLEAWLRESTTTPSNILSETNATGSPSTNSISVPPTAAVNASPASMARSREPQGDAGIFSGRAVREGLFGIPQGTKSTKRRGKTESAPRESTGKSTTLPESSPDQDRAILESWCRVMSKVSGASEPFNARIDSRGTLFMWKSLIPDPWISDGTGVGYGLRITPNVTSNTVASDTGDGSTGSRGGNDETPTSVKRDQSRESMRSQHEVLNPNAATGIPEEEEQNQGSRSRRTTNKDSRASPIQSDRNIPDLSISNDEAIDASTAPRLETVTQNIRDSLDSSSPTAADDDNQNNKDNHTQDARTSSGPPQNPTVMSVLISNDFPAEIQSLFFSAGTTSSLIASPNLRGGSDSPEASDISAPPERTEIQIYEDDTSQTSTPQGEAQQTRNTDTSDASTILHPEYMERPEVDRSEESEDEETRENISPTIQPTQQCSLRRVQGSPELFQRRPSSEDLPSPEPRSFRGRAPNLSGSSRGDTSHGVNRRPLAPLWPVIRGASPFATEGPQYPLDMGEPSRSNQEVRMPSSRSPSPSWEIREGQRRRTSSTSTVMGPPPLPILSEGRRLTSSLTRSPRRETPMDRINVPSRPSGEMGPPPRPDQREGSSATRSGSPSGIEQNRPRRDFRRTQSGYLRSQPGGLSSTPGQGTMEVENERNSDQPARSGNEEPEQNQHSANPPTHHTSQGEENQRGPSAPSWCTDVLTTLRQASSQTTDPPSTVRVLTSIATILQNGAPTEGDTPGISTPHQAAAMPSPASVTPSIAEILLRDFQTGAAEEGDIMASAIDVTISMATIMLRDLQNSASAEEFREAYLRSTPFALLTLLTEFTRFMAERHPGMDAASSQEGGRSQSGGDYGRDWEEGRDREDNDEKQDQQEKRKPKKNPPPKSDFKIPPKDNHNHNPDKENDDDTAGNNPGGGPTQNLVLGIRGGSGLPRNPQEISDYCELLDEEVGDDEEDESESEGEEETNSEDLDCEGRDVNMPSQYEQEQLRNGGYLTTVKHRGPSTPDPELPLYQDLDTDASDEDSIYDDFAFSHESDSESHSHSDSVKVSQEVKLHESEIVQRDKETIVHNSKISRLQRILHHLLSKRRDGDDYGINYTQKDIIKSNNPPHIRGGSSTPPPSEDHPYDPEGNPDDAIETELEPEPEANLTSPHQPNPPPTPSQTPSQPTTQTPQAFATLLLITVLVAHNLQVQWEEHATLIGRHTGEIEGLERRVRTLEDPCWDRGEDEEDEEEEDEEGEEGGASLEGGDEDRDRDEAGDKKTEVHIRGAYGSPPRSSSSSSSTSSPSSTQEKQTNPTPSPKTPTNSNQEDEKEQTPDSPSTPKPQAATDLPPFSPS</sequence>
<dbReference type="Proteomes" id="UP000696280">
    <property type="component" value="Unassembled WGS sequence"/>
</dbReference>
<name>A0A9N9KU34_9HELO</name>
<feature type="compositionally biased region" description="Acidic residues" evidence="1">
    <location>
        <begin position="1395"/>
        <end position="1410"/>
    </location>
</feature>
<feature type="region of interest" description="Disordered" evidence="1">
    <location>
        <begin position="339"/>
        <end position="486"/>
    </location>
</feature>
<feature type="compositionally biased region" description="Basic and acidic residues" evidence="1">
    <location>
        <begin position="463"/>
        <end position="472"/>
    </location>
</feature>
<feature type="compositionally biased region" description="Polar residues" evidence="1">
    <location>
        <begin position="594"/>
        <end position="606"/>
    </location>
</feature>
<feature type="compositionally biased region" description="Acidic residues" evidence="1">
    <location>
        <begin position="1113"/>
        <end position="1141"/>
    </location>
</feature>
<accession>A0A9N9KU34</accession>
<feature type="compositionally biased region" description="Polar residues" evidence="1">
    <location>
        <begin position="473"/>
        <end position="485"/>
    </location>
</feature>
<keyword evidence="3" id="KW-1185">Reference proteome</keyword>
<dbReference type="EMBL" id="CAJVRL010000047">
    <property type="protein sequence ID" value="CAG8952693.1"/>
    <property type="molecule type" value="Genomic_DNA"/>
</dbReference>
<dbReference type="OrthoDB" id="10497716at2759"/>
<feature type="compositionally biased region" description="Acidic residues" evidence="1">
    <location>
        <begin position="1185"/>
        <end position="1196"/>
    </location>
</feature>
<feature type="compositionally biased region" description="Polar residues" evidence="1">
    <location>
        <begin position="797"/>
        <end position="815"/>
    </location>
</feature>
<feature type="region of interest" description="Disordered" evidence="1">
    <location>
        <begin position="514"/>
        <end position="866"/>
    </location>
</feature>
<feature type="compositionally biased region" description="Basic and acidic residues" evidence="1">
    <location>
        <begin position="1056"/>
        <end position="1072"/>
    </location>
</feature>
<feature type="compositionally biased region" description="Low complexity" evidence="1">
    <location>
        <begin position="26"/>
        <end position="44"/>
    </location>
</feature>
<feature type="compositionally biased region" description="Basic and acidic residues" evidence="1">
    <location>
        <begin position="1023"/>
        <end position="1045"/>
    </location>
</feature>
<feature type="region of interest" description="Disordered" evidence="1">
    <location>
        <begin position="1270"/>
        <end position="1340"/>
    </location>
</feature>
<feature type="region of interest" description="Disordered" evidence="1">
    <location>
        <begin position="1005"/>
        <end position="1224"/>
    </location>
</feature>
<feature type="region of interest" description="Disordered" evidence="1">
    <location>
        <begin position="153"/>
        <end position="279"/>
    </location>
</feature>
<gene>
    <name evidence="2" type="ORF">HYFRA_00008935</name>
</gene>
<feature type="compositionally biased region" description="Low complexity" evidence="1">
    <location>
        <begin position="1442"/>
        <end position="1477"/>
    </location>
</feature>
<feature type="region of interest" description="Disordered" evidence="1">
    <location>
        <begin position="1389"/>
        <end position="1506"/>
    </location>
</feature>
<feature type="compositionally biased region" description="Polar residues" evidence="1">
    <location>
        <begin position="45"/>
        <end position="56"/>
    </location>
</feature>
<proteinExistence type="predicted"/>
<feature type="compositionally biased region" description="Polar residues" evidence="1">
    <location>
        <begin position="840"/>
        <end position="851"/>
    </location>
</feature>
<feature type="compositionally biased region" description="Basic and acidic residues" evidence="1">
    <location>
        <begin position="256"/>
        <end position="265"/>
    </location>
</feature>
<feature type="compositionally biased region" description="Polar residues" evidence="1">
    <location>
        <begin position="546"/>
        <end position="567"/>
    </location>
</feature>
<feature type="compositionally biased region" description="Polar residues" evidence="1">
    <location>
        <begin position="773"/>
        <end position="786"/>
    </location>
</feature>
<organism evidence="2 3">
    <name type="scientific">Hymenoscyphus fraxineus</name>
    <dbReference type="NCBI Taxonomy" id="746836"/>
    <lineage>
        <taxon>Eukaryota</taxon>
        <taxon>Fungi</taxon>
        <taxon>Dikarya</taxon>
        <taxon>Ascomycota</taxon>
        <taxon>Pezizomycotina</taxon>
        <taxon>Leotiomycetes</taxon>
        <taxon>Helotiales</taxon>
        <taxon>Helotiaceae</taxon>
        <taxon>Hymenoscyphus</taxon>
    </lineage>
</organism>
<feature type="region of interest" description="Disordered" evidence="1">
    <location>
        <begin position="1"/>
        <end position="56"/>
    </location>
</feature>
<protein>
    <submittedName>
        <fullName evidence="2">Uncharacterized protein</fullName>
    </submittedName>
</protein>
<feature type="compositionally biased region" description="Polar residues" evidence="1">
    <location>
        <begin position="266"/>
        <end position="275"/>
    </location>
</feature>
<feature type="compositionally biased region" description="Basic and acidic residues" evidence="1">
    <location>
        <begin position="1424"/>
        <end position="1436"/>
    </location>
</feature>
<feature type="compositionally biased region" description="Basic and acidic residues" evidence="1">
    <location>
        <begin position="1200"/>
        <end position="1224"/>
    </location>
</feature>
<feature type="compositionally biased region" description="Polar residues" evidence="1">
    <location>
        <begin position="441"/>
        <end position="456"/>
    </location>
</feature>
<feature type="compositionally biased region" description="Polar residues" evidence="1">
    <location>
        <begin position="181"/>
        <end position="206"/>
    </location>
</feature>
<feature type="compositionally biased region" description="Basic and acidic residues" evidence="1">
    <location>
        <begin position="365"/>
        <end position="378"/>
    </location>
</feature>
<reference evidence="2" key="1">
    <citation type="submission" date="2021-07" db="EMBL/GenBank/DDBJ databases">
        <authorList>
            <person name="Durling M."/>
        </authorList>
    </citation>
    <scope>NUCLEOTIDE SEQUENCE</scope>
</reference>
<feature type="compositionally biased region" description="Acidic residues" evidence="1">
    <location>
        <begin position="1300"/>
        <end position="1314"/>
    </location>
</feature>
<evidence type="ECO:0000313" key="2">
    <source>
        <dbReference type="EMBL" id="CAG8952693.1"/>
    </source>
</evidence>
<comment type="caution">
    <text evidence="2">The sequence shown here is derived from an EMBL/GenBank/DDBJ whole genome shotgun (WGS) entry which is preliminary data.</text>
</comment>